<sequence length="628" mass="64031">MLTPELLPTTHLAVPQLEKEDTVTRTPRSLQLLLLAALAAVLTVCFPGFSSATFTARTSATATVRAAVDWTPPTVSVVSPGSAVKGTATIAVTAADGETGIASVTLEQLAPGASVWATICTDTVAPWSCAWATGAAGVVDGQYSLRARATDHSGYEATSDSVRTTVANNVLVVLTSPGDVVRGTVALPTSVYNAPVTHTVRVEYAAAGTTTWKTICTGLTSPYGCSWNTSAHPAGDYDLRSVLTAGTTQTASVTVEAVTIDNVPPSVTMVDPGTPLSGTRTFAATSADADSGVAAVVIQHQRSGTSTWQDLCTISDEPWSCRVATSVLLDGTYAFRAVAIDVAGNQATSATVANRVVDNTVSSITVDVPATLNGTVTVTAAASSTAGVTSVRIQVAPTGTSAWTDLCTDTTSPYACTWDTTTVADGLHDVRGILLDGQGQTLTSAVVASQLVDNAPLRGADVQSANGGASVGRADSGDTLTLTYTTQVDLTKVTAGWSGDGKPVLVRLRDGATLGKTGTDDTVDVQLPGSSVVNVGSVNLRRDYVKAGKSMQFNATMTAGTVTTSTGVIRTTITLRLGAVVGSGNSALKTSSTNGAMVWTPSAAVTDVQGRPCSTTPVTETGASDRDL</sequence>
<name>A0A0A0K1S6_9MICO</name>
<proteinExistence type="predicted"/>
<dbReference type="Pfam" id="PF17957">
    <property type="entry name" value="Big_7"/>
    <property type="match status" value="2"/>
</dbReference>
<comment type="caution">
    <text evidence="3">The sequence shown here is derived from an EMBL/GenBank/DDBJ whole genome shotgun (WGS) entry which is preliminary data.</text>
</comment>
<keyword evidence="2" id="KW-1133">Transmembrane helix</keyword>
<gene>
    <name evidence="3" type="ORF">N801_00500</name>
</gene>
<evidence type="ECO:0000313" key="4">
    <source>
        <dbReference type="Proteomes" id="UP000030013"/>
    </source>
</evidence>
<dbReference type="STRING" id="1385519.N801_00500"/>
<organism evidence="3 4">
    <name type="scientific">Knoellia aerolata DSM 18566</name>
    <dbReference type="NCBI Taxonomy" id="1385519"/>
    <lineage>
        <taxon>Bacteria</taxon>
        <taxon>Bacillati</taxon>
        <taxon>Actinomycetota</taxon>
        <taxon>Actinomycetes</taxon>
        <taxon>Micrococcales</taxon>
        <taxon>Intrasporangiaceae</taxon>
        <taxon>Knoellia</taxon>
    </lineage>
</organism>
<reference evidence="3 4" key="1">
    <citation type="submission" date="2013-08" db="EMBL/GenBank/DDBJ databases">
        <title>The genome sequence of Knoellia aerolata.</title>
        <authorList>
            <person name="Zhu W."/>
            <person name="Wang G."/>
        </authorList>
    </citation>
    <scope>NUCLEOTIDE SEQUENCE [LARGE SCALE GENOMIC DNA]</scope>
    <source>
        <strain evidence="3 4">DSM 18566</strain>
    </source>
</reference>
<dbReference type="InterPro" id="IPR013783">
    <property type="entry name" value="Ig-like_fold"/>
</dbReference>
<dbReference type="RefSeq" id="WP_245618209.1">
    <property type="nucleotide sequence ID" value="NZ_AVPL01000006.1"/>
</dbReference>
<dbReference type="Proteomes" id="UP000030013">
    <property type="component" value="Unassembled WGS sequence"/>
</dbReference>
<dbReference type="AlphaFoldDB" id="A0A0A0K1S6"/>
<feature type="transmembrane region" description="Helical" evidence="2">
    <location>
        <begin position="32"/>
        <end position="49"/>
    </location>
</feature>
<keyword evidence="2" id="KW-0812">Transmembrane</keyword>
<keyword evidence="4" id="KW-1185">Reference proteome</keyword>
<dbReference type="EMBL" id="AVPL01000006">
    <property type="protein sequence ID" value="KGN42282.1"/>
    <property type="molecule type" value="Genomic_DNA"/>
</dbReference>
<evidence type="ECO:0000256" key="2">
    <source>
        <dbReference type="SAM" id="Phobius"/>
    </source>
</evidence>
<accession>A0A0A0K1S6</accession>
<evidence type="ECO:0000256" key="1">
    <source>
        <dbReference type="SAM" id="MobiDB-lite"/>
    </source>
</evidence>
<dbReference type="Gene3D" id="2.60.40.10">
    <property type="entry name" value="Immunoglobulins"/>
    <property type="match status" value="3"/>
</dbReference>
<evidence type="ECO:0000313" key="3">
    <source>
        <dbReference type="EMBL" id="KGN42282.1"/>
    </source>
</evidence>
<dbReference type="GO" id="GO:0005975">
    <property type="term" value="P:carbohydrate metabolic process"/>
    <property type="evidence" value="ECO:0007669"/>
    <property type="project" value="UniProtKB-ARBA"/>
</dbReference>
<feature type="compositionally biased region" description="Polar residues" evidence="1">
    <location>
        <begin position="612"/>
        <end position="622"/>
    </location>
</feature>
<protein>
    <submittedName>
        <fullName evidence="3">Uncharacterized protein</fullName>
    </submittedName>
</protein>
<keyword evidence="2" id="KW-0472">Membrane</keyword>
<dbReference type="eggNOG" id="COG4409">
    <property type="taxonomic scope" value="Bacteria"/>
</dbReference>
<feature type="region of interest" description="Disordered" evidence="1">
    <location>
        <begin position="607"/>
        <end position="628"/>
    </location>
</feature>